<dbReference type="SUPFAM" id="SSF46626">
    <property type="entry name" value="Cytochrome c"/>
    <property type="match status" value="1"/>
</dbReference>
<dbReference type="InterPro" id="IPR002327">
    <property type="entry name" value="Cyt_c_1A/1B"/>
</dbReference>
<evidence type="ECO:0000256" key="1">
    <source>
        <dbReference type="ARBA" id="ARBA00022448"/>
    </source>
</evidence>
<evidence type="ECO:0000256" key="5">
    <source>
        <dbReference type="ARBA" id="ARBA00023004"/>
    </source>
</evidence>
<protein>
    <submittedName>
        <fullName evidence="9">Cytochrome c family protein</fullName>
    </submittedName>
</protein>
<dbReference type="GO" id="GO:0020037">
    <property type="term" value="F:heme binding"/>
    <property type="evidence" value="ECO:0007669"/>
    <property type="project" value="InterPro"/>
</dbReference>
<dbReference type="Proteomes" id="UP000186609">
    <property type="component" value="Chromosome"/>
</dbReference>
<feature type="signal peptide" evidence="7">
    <location>
        <begin position="1"/>
        <end position="22"/>
    </location>
</feature>
<accession>A0A1P8JRB5</accession>
<reference evidence="9 10" key="1">
    <citation type="submission" date="2017-01" db="EMBL/GenBank/DDBJ databases">
        <authorList>
            <person name="Mah S.A."/>
            <person name="Swanson W.J."/>
            <person name="Moy G.W."/>
            <person name="Vacquier V.D."/>
        </authorList>
    </citation>
    <scope>NUCLEOTIDE SEQUENCE [LARGE SCALE GENOMIC DNA]</scope>
    <source>
        <strain evidence="9 10">DCY110</strain>
    </source>
</reference>
<evidence type="ECO:0000256" key="4">
    <source>
        <dbReference type="ARBA" id="ARBA00022982"/>
    </source>
</evidence>
<organism evidence="9 10">
    <name type="scientific">Rhodoferax koreensis</name>
    <dbReference type="NCBI Taxonomy" id="1842727"/>
    <lineage>
        <taxon>Bacteria</taxon>
        <taxon>Pseudomonadati</taxon>
        <taxon>Pseudomonadota</taxon>
        <taxon>Betaproteobacteria</taxon>
        <taxon>Burkholderiales</taxon>
        <taxon>Comamonadaceae</taxon>
        <taxon>Rhodoferax</taxon>
    </lineage>
</organism>
<evidence type="ECO:0000256" key="6">
    <source>
        <dbReference type="PROSITE-ProRule" id="PRU00433"/>
    </source>
</evidence>
<dbReference type="RefSeq" id="WP_076196474.1">
    <property type="nucleotide sequence ID" value="NZ_CP019236.1"/>
</dbReference>
<keyword evidence="7" id="KW-0732">Signal</keyword>
<feature type="domain" description="Cytochrome c" evidence="8">
    <location>
        <begin position="23"/>
        <end position="121"/>
    </location>
</feature>
<dbReference type="GO" id="GO:0046872">
    <property type="term" value="F:metal ion binding"/>
    <property type="evidence" value="ECO:0007669"/>
    <property type="project" value="UniProtKB-KW"/>
</dbReference>
<evidence type="ECO:0000256" key="7">
    <source>
        <dbReference type="SAM" id="SignalP"/>
    </source>
</evidence>
<proteinExistence type="predicted"/>
<dbReference type="PANTHER" id="PTHR11961">
    <property type="entry name" value="CYTOCHROME C"/>
    <property type="match status" value="1"/>
</dbReference>
<keyword evidence="2 6" id="KW-0349">Heme</keyword>
<dbReference type="Gene3D" id="1.10.760.10">
    <property type="entry name" value="Cytochrome c-like domain"/>
    <property type="match status" value="1"/>
</dbReference>
<dbReference type="Pfam" id="PF00034">
    <property type="entry name" value="Cytochrom_C"/>
    <property type="match status" value="1"/>
</dbReference>
<name>A0A1P8JRB5_9BURK</name>
<evidence type="ECO:0000313" key="10">
    <source>
        <dbReference type="Proteomes" id="UP000186609"/>
    </source>
</evidence>
<dbReference type="InterPro" id="IPR036909">
    <property type="entry name" value="Cyt_c-like_dom_sf"/>
</dbReference>
<evidence type="ECO:0000256" key="2">
    <source>
        <dbReference type="ARBA" id="ARBA00022617"/>
    </source>
</evidence>
<dbReference type="InterPro" id="IPR009056">
    <property type="entry name" value="Cyt_c-like_dom"/>
</dbReference>
<dbReference type="KEGG" id="rhy:RD110_02765"/>
<dbReference type="GO" id="GO:0009055">
    <property type="term" value="F:electron transfer activity"/>
    <property type="evidence" value="ECO:0007669"/>
    <property type="project" value="InterPro"/>
</dbReference>
<evidence type="ECO:0000259" key="8">
    <source>
        <dbReference type="PROSITE" id="PS51007"/>
    </source>
</evidence>
<dbReference type="EMBL" id="CP019236">
    <property type="protein sequence ID" value="APW36265.1"/>
    <property type="molecule type" value="Genomic_DNA"/>
</dbReference>
<feature type="chain" id="PRO_5012365515" evidence="7">
    <location>
        <begin position="23"/>
        <end position="121"/>
    </location>
</feature>
<evidence type="ECO:0000313" key="9">
    <source>
        <dbReference type="EMBL" id="APW36265.1"/>
    </source>
</evidence>
<dbReference type="OrthoDB" id="9805828at2"/>
<dbReference type="PROSITE" id="PS51007">
    <property type="entry name" value="CYTC"/>
    <property type="match status" value="1"/>
</dbReference>
<keyword evidence="4" id="KW-0249">Electron transport</keyword>
<dbReference type="PRINTS" id="PR00604">
    <property type="entry name" value="CYTCHRMECIAB"/>
</dbReference>
<gene>
    <name evidence="9" type="ORF">RD110_02765</name>
</gene>
<keyword evidence="1" id="KW-0813">Transport</keyword>
<evidence type="ECO:0000256" key="3">
    <source>
        <dbReference type="ARBA" id="ARBA00022723"/>
    </source>
</evidence>
<dbReference type="AlphaFoldDB" id="A0A1P8JRB5"/>
<keyword evidence="3 6" id="KW-0479">Metal-binding</keyword>
<sequence>MRTALHLTTAAWALLSITTAQAQDVAAGKAAFAQCAACHSIDGTNGAGPSLQGVDGRKVGSFPGFRYSRAMKATAYNWDAAKLEAYIANPQAAIPGNVMPFSGLPDAKQRADLVAYLQSLK</sequence>
<keyword evidence="5 6" id="KW-0408">Iron</keyword>
<keyword evidence="10" id="KW-1185">Reference proteome</keyword>
<dbReference type="STRING" id="1842727.RD110_02765"/>